<comment type="subcellular location">
    <subcellularLocation>
        <location evidence="1">Nucleus</location>
    </subcellularLocation>
</comment>
<keyword evidence="5" id="KW-1185">Reference proteome</keyword>
<dbReference type="STRING" id="9402.L5KKE2"/>
<keyword evidence="1" id="KW-0217">Developmental protein</keyword>
<evidence type="ECO:0000313" key="4">
    <source>
        <dbReference type="EMBL" id="ELK11807.1"/>
    </source>
</evidence>
<evidence type="ECO:0000313" key="5">
    <source>
        <dbReference type="Proteomes" id="UP000010552"/>
    </source>
</evidence>
<dbReference type="InterPro" id="IPR038173">
    <property type="entry name" value="COE_DBD_sf"/>
</dbReference>
<keyword evidence="1" id="KW-0863">Zinc-finger</keyword>
<keyword evidence="1" id="KW-0862">Zinc</keyword>
<keyword evidence="1" id="KW-0238">DNA-binding</keyword>
<dbReference type="FunFam" id="2.60.40.3180:FF:000004">
    <property type="entry name" value="Transcription factor COE1"/>
    <property type="match status" value="1"/>
</dbReference>
<keyword evidence="1" id="KW-0479">Metal-binding</keyword>
<gene>
    <name evidence="4" type="ORF">PAL_GLEAN10008935</name>
</gene>
<dbReference type="EMBL" id="KB030668">
    <property type="protein sequence ID" value="ELK11807.1"/>
    <property type="molecule type" value="Genomic_DNA"/>
</dbReference>
<dbReference type="InterPro" id="IPR003523">
    <property type="entry name" value="Transcription_factor_COE"/>
</dbReference>
<keyword evidence="1" id="KW-0804">Transcription</keyword>
<dbReference type="PANTHER" id="PTHR10747">
    <property type="entry name" value="TRANSCRIPTION FACTOR COE FAMILY MEMBER"/>
    <property type="match status" value="1"/>
</dbReference>
<evidence type="ECO:0000256" key="2">
    <source>
        <dbReference type="SAM" id="MobiDB-lite"/>
    </source>
</evidence>
<evidence type="ECO:0000256" key="1">
    <source>
        <dbReference type="RuleBase" id="RU004489"/>
    </source>
</evidence>
<keyword evidence="1" id="KW-0539">Nucleus</keyword>
<name>L5KKE2_PTEAL</name>
<dbReference type="GO" id="GO:0008270">
    <property type="term" value="F:zinc ion binding"/>
    <property type="evidence" value="ECO:0007669"/>
    <property type="project" value="UniProtKB-KW"/>
</dbReference>
<dbReference type="Pfam" id="PF16422">
    <property type="entry name" value="COE1_DBD"/>
    <property type="match status" value="1"/>
</dbReference>
<organism evidence="4 5">
    <name type="scientific">Pteropus alecto</name>
    <name type="common">Black flying fox</name>
    <dbReference type="NCBI Taxonomy" id="9402"/>
    <lineage>
        <taxon>Eukaryota</taxon>
        <taxon>Metazoa</taxon>
        <taxon>Chordata</taxon>
        <taxon>Craniata</taxon>
        <taxon>Vertebrata</taxon>
        <taxon>Euteleostomi</taxon>
        <taxon>Mammalia</taxon>
        <taxon>Eutheria</taxon>
        <taxon>Laurasiatheria</taxon>
        <taxon>Chiroptera</taxon>
        <taxon>Yinpterochiroptera</taxon>
        <taxon>Pteropodoidea</taxon>
        <taxon>Pteropodidae</taxon>
        <taxon>Pteropodinae</taxon>
        <taxon>Pteropus</taxon>
    </lineage>
</organism>
<dbReference type="GO" id="GO:0003677">
    <property type="term" value="F:DNA binding"/>
    <property type="evidence" value="ECO:0007669"/>
    <property type="project" value="UniProtKB-KW"/>
</dbReference>
<dbReference type="GO" id="GO:0006355">
    <property type="term" value="P:regulation of DNA-templated transcription"/>
    <property type="evidence" value="ECO:0007669"/>
    <property type="project" value="InterPro"/>
</dbReference>
<protein>
    <submittedName>
        <fullName evidence="4">Transcription factor COE3</fullName>
    </submittedName>
</protein>
<feature type="domain" description="Transcription factor COE DNA-binding" evidence="3">
    <location>
        <begin position="76"/>
        <end position="197"/>
    </location>
</feature>
<dbReference type="InterPro" id="IPR018350">
    <property type="entry name" value="Transcription_factor_COE_CS"/>
</dbReference>
<keyword evidence="1" id="KW-0805">Transcription regulation</keyword>
<comment type="similarity">
    <text evidence="1">Belongs to the COE family.</text>
</comment>
<dbReference type="PROSITE" id="PS01345">
    <property type="entry name" value="COE"/>
    <property type="match status" value="1"/>
</dbReference>
<accession>L5KKE2</accession>
<feature type="region of interest" description="Disordered" evidence="2">
    <location>
        <begin position="1"/>
        <end position="67"/>
    </location>
</feature>
<dbReference type="InterPro" id="IPR032200">
    <property type="entry name" value="COE_DBD"/>
</dbReference>
<dbReference type="Gene3D" id="2.60.40.3180">
    <property type="entry name" value="Transcription factor COE1, DNA-binding domain"/>
    <property type="match status" value="1"/>
</dbReference>
<dbReference type="GO" id="GO:0005634">
    <property type="term" value="C:nucleus"/>
    <property type="evidence" value="ECO:0007669"/>
    <property type="project" value="UniProtKB-SubCell"/>
</dbReference>
<evidence type="ECO:0000259" key="3">
    <source>
        <dbReference type="Pfam" id="PF16422"/>
    </source>
</evidence>
<sequence>MPRRRPLGGQCAWAESLPQEPGRRAHALPAPRCPPDSWKPGREAARRALTRARRHQGQDPGARGVRSGLRAAGAGEEPNNEKTNNGIHYKLQLLYSNGVRTEQDLYVRLIDSMTKQAIVYEGQDKNPEMCRVLLTHEIMCSRCCDKKSCGNRNETPSDPVIIDRFFLKFFLKCNQNCLKNAGNPRDMRRFQVRLPRTRPRAASRRPSADVARPLVLRGFGAARTGALAKLML</sequence>
<dbReference type="AlphaFoldDB" id="L5KKE2"/>
<dbReference type="Proteomes" id="UP000010552">
    <property type="component" value="Unassembled WGS sequence"/>
</dbReference>
<proteinExistence type="inferred from homology"/>
<dbReference type="InParanoid" id="L5KKE2"/>
<reference evidence="5" key="1">
    <citation type="journal article" date="2013" name="Science">
        <title>Comparative analysis of bat genomes provides insight into the evolution of flight and immunity.</title>
        <authorList>
            <person name="Zhang G."/>
            <person name="Cowled C."/>
            <person name="Shi Z."/>
            <person name="Huang Z."/>
            <person name="Bishop-Lilly K.A."/>
            <person name="Fang X."/>
            <person name="Wynne J.W."/>
            <person name="Xiong Z."/>
            <person name="Baker M.L."/>
            <person name="Zhao W."/>
            <person name="Tachedjian M."/>
            <person name="Zhu Y."/>
            <person name="Zhou P."/>
            <person name="Jiang X."/>
            <person name="Ng J."/>
            <person name="Yang L."/>
            <person name="Wu L."/>
            <person name="Xiao J."/>
            <person name="Feng Y."/>
            <person name="Chen Y."/>
            <person name="Sun X."/>
            <person name="Zhang Y."/>
            <person name="Marsh G.A."/>
            <person name="Crameri G."/>
            <person name="Broder C.C."/>
            <person name="Frey K.G."/>
            <person name="Wang L.F."/>
            <person name="Wang J."/>
        </authorList>
    </citation>
    <scope>NUCLEOTIDE SEQUENCE [LARGE SCALE GENOMIC DNA]</scope>
</reference>